<comment type="caution">
    <text evidence="1">The sequence shown here is derived from an EMBL/GenBank/DDBJ whole genome shotgun (WGS) entry which is preliminary data.</text>
</comment>
<dbReference type="PROSITE" id="PS51257">
    <property type="entry name" value="PROKAR_LIPOPROTEIN"/>
    <property type="match status" value="1"/>
</dbReference>
<sequence>MKTIPRVAVLLPLLLGCATGELNYTAPVAPPTVSNSATLPVPVDTAWVQIIPRLGKSFFVINTVDRPNLINLSYNGDPEAYVDCGMLQSTVQQTAGAEQRHYEFPAARARSVYEIVMKKAVYTVTRTMDLEGRINIVLEATGRDHTTVTVNTRYVLSKNHRFADGSSLNESISFNTGGNDEFQDSGTRCYAKGTLESELLGVLTGR</sequence>
<proteinExistence type="predicted"/>
<gene>
    <name evidence="1" type="ORF">LCGC14_0746230</name>
</gene>
<organism evidence="1">
    <name type="scientific">marine sediment metagenome</name>
    <dbReference type="NCBI Taxonomy" id="412755"/>
    <lineage>
        <taxon>unclassified sequences</taxon>
        <taxon>metagenomes</taxon>
        <taxon>ecological metagenomes</taxon>
    </lineage>
</organism>
<dbReference type="AlphaFoldDB" id="A0A0F9TCD1"/>
<evidence type="ECO:0000313" key="1">
    <source>
        <dbReference type="EMBL" id="KKN39153.1"/>
    </source>
</evidence>
<reference evidence="1" key="1">
    <citation type="journal article" date="2015" name="Nature">
        <title>Complex archaea that bridge the gap between prokaryotes and eukaryotes.</title>
        <authorList>
            <person name="Spang A."/>
            <person name="Saw J.H."/>
            <person name="Jorgensen S.L."/>
            <person name="Zaremba-Niedzwiedzka K."/>
            <person name="Martijn J."/>
            <person name="Lind A.E."/>
            <person name="van Eijk R."/>
            <person name="Schleper C."/>
            <person name="Guy L."/>
            <person name="Ettema T.J."/>
        </authorList>
    </citation>
    <scope>NUCLEOTIDE SEQUENCE</scope>
</reference>
<protein>
    <recommendedName>
        <fullName evidence="2">Lipoprotein</fullName>
    </recommendedName>
</protein>
<accession>A0A0F9TCD1</accession>
<evidence type="ECO:0008006" key="2">
    <source>
        <dbReference type="Google" id="ProtNLM"/>
    </source>
</evidence>
<dbReference type="EMBL" id="LAZR01001780">
    <property type="protein sequence ID" value="KKN39153.1"/>
    <property type="molecule type" value="Genomic_DNA"/>
</dbReference>
<name>A0A0F9TCD1_9ZZZZ</name>